<name>A0A0G1Y8I2_9BACT</name>
<dbReference type="EMBL" id="LCQD01000024">
    <property type="protein sequence ID" value="KKW11172.1"/>
    <property type="molecule type" value="Genomic_DNA"/>
</dbReference>
<organism evidence="2 3">
    <name type="scientific">Candidatus Gottesmanbacteria bacterium GW2011_GWB1_49_7</name>
    <dbReference type="NCBI Taxonomy" id="1618448"/>
    <lineage>
        <taxon>Bacteria</taxon>
        <taxon>Candidatus Gottesmaniibacteriota</taxon>
    </lineage>
</organism>
<dbReference type="AlphaFoldDB" id="A0A0G1Y8I2"/>
<dbReference type="Proteomes" id="UP000034588">
    <property type="component" value="Unassembled WGS sequence"/>
</dbReference>
<sequence>DLADIRAGKKPSSVGIKVMNAIYEGGDTAPGKEVRQQEAYKRARAAANKEEIDLGGCTVKEYLEQLLLSLNWVTDYSQPHGSPQWIDPATLMDQEDQAEPEHHMRN</sequence>
<accession>A0A0G1Y8I2</accession>
<feature type="non-terminal residue" evidence="2">
    <location>
        <position position="1"/>
    </location>
</feature>
<reference evidence="2 3" key="1">
    <citation type="journal article" date="2015" name="Nature">
        <title>rRNA introns, odd ribosomes, and small enigmatic genomes across a large radiation of phyla.</title>
        <authorList>
            <person name="Brown C.T."/>
            <person name="Hug L.A."/>
            <person name="Thomas B.C."/>
            <person name="Sharon I."/>
            <person name="Castelle C.J."/>
            <person name="Singh A."/>
            <person name="Wilkins M.J."/>
            <person name="Williams K.H."/>
            <person name="Banfield J.F."/>
        </authorList>
    </citation>
    <scope>NUCLEOTIDE SEQUENCE [LARGE SCALE GENOMIC DNA]</scope>
</reference>
<protein>
    <submittedName>
        <fullName evidence="2">Uncharacterized protein</fullName>
    </submittedName>
</protein>
<evidence type="ECO:0000313" key="2">
    <source>
        <dbReference type="EMBL" id="KKW11172.1"/>
    </source>
</evidence>
<feature type="region of interest" description="Disordered" evidence="1">
    <location>
        <begin position="79"/>
        <end position="106"/>
    </location>
</feature>
<comment type="caution">
    <text evidence="2">The sequence shown here is derived from an EMBL/GenBank/DDBJ whole genome shotgun (WGS) entry which is preliminary data.</text>
</comment>
<gene>
    <name evidence="2" type="ORF">UY48_C0024G0013</name>
</gene>
<proteinExistence type="predicted"/>
<evidence type="ECO:0000256" key="1">
    <source>
        <dbReference type="SAM" id="MobiDB-lite"/>
    </source>
</evidence>
<evidence type="ECO:0000313" key="3">
    <source>
        <dbReference type="Proteomes" id="UP000034588"/>
    </source>
</evidence>